<proteinExistence type="predicted"/>
<reference evidence="9 10" key="1">
    <citation type="journal article" date="2020" name="Nature">
        <title>Bacterial chemolithoautotrophy via manganese oxidation.</title>
        <authorList>
            <person name="Yu H."/>
            <person name="Leadbetter J.R."/>
        </authorList>
    </citation>
    <scope>NUCLEOTIDE SEQUENCE [LARGE SCALE GENOMIC DNA]</scope>
    <source>
        <strain evidence="9 10">RBP-1</strain>
    </source>
</reference>
<keyword evidence="3 6" id="KW-0479">Metal-binding</keyword>
<dbReference type="PRINTS" id="PR00607">
    <property type="entry name" value="CYTCHROMECIE"/>
</dbReference>
<dbReference type="PANTHER" id="PTHR40942">
    <property type="match status" value="1"/>
</dbReference>
<dbReference type="Proteomes" id="UP000521868">
    <property type="component" value="Unassembled WGS sequence"/>
</dbReference>
<name>A0A7X6I7K2_9BURK</name>
<feature type="domain" description="Cytochrome c" evidence="8">
    <location>
        <begin position="126"/>
        <end position="206"/>
    </location>
</feature>
<gene>
    <name evidence="9" type="ORF">RAMLITH_16005</name>
</gene>
<dbReference type="InterPro" id="IPR009056">
    <property type="entry name" value="Cyt_c-like_dom"/>
</dbReference>
<dbReference type="Pfam" id="PF13442">
    <property type="entry name" value="Cytochrome_CBB3"/>
    <property type="match status" value="2"/>
</dbReference>
<keyword evidence="10" id="KW-1185">Reference proteome</keyword>
<evidence type="ECO:0000256" key="2">
    <source>
        <dbReference type="ARBA" id="ARBA00022617"/>
    </source>
</evidence>
<dbReference type="GO" id="GO:0009055">
    <property type="term" value="F:electron transfer activity"/>
    <property type="evidence" value="ECO:0007669"/>
    <property type="project" value="InterPro"/>
</dbReference>
<dbReference type="PROSITE" id="PS51007">
    <property type="entry name" value="CYTC"/>
    <property type="match status" value="2"/>
</dbReference>
<dbReference type="EMBL" id="VTOX01000006">
    <property type="protein sequence ID" value="NKE67329.1"/>
    <property type="molecule type" value="Genomic_DNA"/>
</dbReference>
<accession>A0A7X6I7K2</accession>
<dbReference type="PANTHER" id="PTHR40942:SF4">
    <property type="entry name" value="CYTOCHROME C5"/>
    <property type="match status" value="1"/>
</dbReference>
<keyword evidence="7" id="KW-0732">Signal</keyword>
<dbReference type="GO" id="GO:0020037">
    <property type="term" value="F:heme binding"/>
    <property type="evidence" value="ECO:0007669"/>
    <property type="project" value="InterPro"/>
</dbReference>
<dbReference type="InterPro" id="IPR002323">
    <property type="entry name" value="Cyt_CIE"/>
</dbReference>
<evidence type="ECO:0000256" key="3">
    <source>
        <dbReference type="ARBA" id="ARBA00022723"/>
    </source>
</evidence>
<keyword evidence="2 6" id="KW-0349">Heme</keyword>
<dbReference type="GO" id="GO:0005506">
    <property type="term" value="F:iron ion binding"/>
    <property type="evidence" value="ECO:0007669"/>
    <property type="project" value="InterPro"/>
</dbReference>
<evidence type="ECO:0000256" key="1">
    <source>
        <dbReference type="ARBA" id="ARBA00022448"/>
    </source>
</evidence>
<feature type="signal peptide" evidence="7">
    <location>
        <begin position="1"/>
        <end position="27"/>
    </location>
</feature>
<keyword evidence="5 6" id="KW-0408">Iron</keyword>
<evidence type="ECO:0000256" key="7">
    <source>
        <dbReference type="SAM" id="SignalP"/>
    </source>
</evidence>
<evidence type="ECO:0000259" key="8">
    <source>
        <dbReference type="PROSITE" id="PS51007"/>
    </source>
</evidence>
<sequence length="344" mass="36381">MGLPFASVPAWASVSAVVLFTALSAFSGPADAQRRERPGKEVVDAACGACHLSGKDGAPRIGDAAAWAARTGQGLTMLTEHALKGIRKMPAHGGSTGVSDLELQRAIVYMVNNSGGRWIEPAAMRTSTLTSETIVQQQCAACHQGGKDGAPRIGDRAAWTPRFAKGLDRLVASAVHGHGAMPARGGMPDLEREDIRDATLYMFNYGLPAVAAPQPPAAPDPHHKLVSGLDVYFGMMRADALRSQGAKAGGTKLSIPAGRGYYHLNISVEDNKTRAPVTDAQVTMQVSDGMSVETKTLERLAANNAVSYGNFFRFTSGNSYNITTEIKRAGMPSPVTAKFEFKAP</sequence>
<feature type="domain" description="Cytochrome c" evidence="8">
    <location>
        <begin position="34"/>
        <end position="114"/>
    </location>
</feature>
<dbReference type="RefSeq" id="WP_181017789.1">
    <property type="nucleotide sequence ID" value="NZ_VTOX01000006.1"/>
</dbReference>
<evidence type="ECO:0000256" key="4">
    <source>
        <dbReference type="ARBA" id="ARBA00022982"/>
    </source>
</evidence>
<dbReference type="InterPro" id="IPR036909">
    <property type="entry name" value="Cyt_c-like_dom_sf"/>
</dbReference>
<evidence type="ECO:0000313" key="10">
    <source>
        <dbReference type="Proteomes" id="UP000521868"/>
    </source>
</evidence>
<comment type="caution">
    <text evidence="9">The sequence shown here is derived from an EMBL/GenBank/DDBJ whole genome shotgun (WGS) entry which is preliminary data.</text>
</comment>
<feature type="chain" id="PRO_5031316173" evidence="7">
    <location>
        <begin position="28"/>
        <end position="344"/>
    </location>
</feature>
<keyword evidence="1" id="KW-0813">Transport</keyword>
<dbReference type="AlphaFoldDB" id="A0A7X6I7K2"/>
<evidence type="ECO:0000256" key="6">
    <source>
        <dbReference type="PROSITE-ProRule" id="PRU00433"/>
    </source>
</evidence>
<evidence type="ECO:0000313" key="9">
    <source>
        <dbReference type="EMBL" id="NKE67329.1"/>
    </source>
</evidence>
<dbReference type="Gene3D" id="1.10.760.10">
    <property type="entry name" value="Cytochrome c-like domain"/>
    <property type="match status" value="2"/>
</dbReference>
<dbReference type="SUPFAM" id="SSF46626">
    <property type="entry name" value="Cytochrome c"/>
    <property type="match status" value="2"/>
</dbReference>
<evidence type="ECO:0000256" key="5">
    <source>
        <dbReference type="ARBA" id="ARBA00023004"/>
    </source>
</evidence>
<protein>
    <submittedName>
        <fullName evidence="9">Cytochrome c5 family protein</fullName>
    </submittedName>
</protein>
<keyword evidence="4" id="KW-0249">Electron transport</keyword>
<organism evidence="9 10">
    <name type="scientific">Ramlibacter lithotrophicus</name>
    <dbReference type="NCBI Taxonomy" id="2606681"/>
    <lineage>
        <taxon>Bacteria</taxon>
        <taxon>Pseudomonadati</taxon>
        <taxon>Pseudomonadota</taxon>
        <taxon>Betaproteobacteria</taxon>
        <taxon>Burkholderiales</taxon>
        <taxon>Comamonadaceae</taxon>
        <taxon>Ramlibacter</taxon>
    </lineage>
</organism>